<keyword evidence="1" id="KW-0472">Membrane</keyword>
<evidence type="ECO:0000256" key="1">
    <source>
        <dbReference type="SAM" id="Phobius"/>
    </source>
</evidence>
<accession>A0A1Y3EX21</accession>
<dbReference type="AlphaFoldDB" id="A0A1Y3EX21"/>
<dbReference type="EMBL" id="LVZM01001140">
    <property type="protein sequence ID" value="OUC49320.1"/>
    <property type="molecule type" value="Genomic_DNA"/>
</dbReference>
<proteinExistence type="predicted"/>
<reference evidence="2 3" key="1">
    <citation type="submission" date="2015-04" db="EMBL/GenBank/DDBJ databases">
        <title>Draft genome of the roundworm Trichinella nativa.</title>
        <authorList>
            <person name="Mitreva M."/>
        </authorList>
    </citation>
    <scope>NUCLEOTIDE SEQUENCE [LARGE SCALE GENOMIC DNA]</scope>
    <source>
        <strain evidence="2 3">ISS45</strain>
    </source>
</reference>
<evidence type="ECO:0000313" key="2">
    <source>
        <dbReference type="EMBL" id="OUC49320.1"/>
    </source>
</evidence>
<protein>
    <submittedName>
        <fullName evidence="2">Uncharacterized protein</fullName>
    </submittedName>
</protein>
<keyword evidence="1" id="KW-1133">Transmembrane helix</keyword>
<sequence>MYNYYSSTANRKKGGGKLVCEVFFFLCITINALSDVIFVLHFLECNTEWDDERQGRLCSFICKLDRSVRVVYLNRLLAEMLMQTRRTVSTIAFCIIAKEKAPTAAAIQLREGGISLKFCCFPI</sequence>
<gene>
    <name evidence="2" type="ORF">D917_05496</name>
</gene>
<name>A0A1Y3EX21_9BILA</name>
<keyword evidence="1" id="KW-0812">Transmembrane</keyword>
<evidence type="ECO:0000313" key="3">
    <source>
        <dbReference type="Proteomes" id="UP000243006"/>
    </source>
</evidence>
<organism evidence="2 3">
    <name type="scientific">Trichinella nativa</name>
    <dbReference type="NCBI Taxonomy" id="6335"/>
    <lineage>
        <taxon>Eukaryota</taxon>
        <taxon>Metazoa</taxon>
        <taxon>Ecdysozoa</taxon>
        <taxon>Nematoda</taxon>
        <taxon>Enoplea</taxon>
        <taxon>Dorylaimia</taxon>
        <taxon>Trichinellida</taxon>
        <taxon>Trichinellidae</taxon>
        <taxon>Trichinella</taxon>
    </lineage>
</organism>
<dbReference type="Proteomes" id="UP000243006">
    <property type="component" value="Unassembled WGS sequence"/>
</dbReference>
<comment type="caution">
    <text evidence="2">The sequence shown here is derived from an EMBL/GenBank/DDBJ whole genome shotgun (WGS) entry which is preliminary data.</text>
</comment>
<feature type="transmembrane region" description="Helical" evidence="1">
    <location>
        <begin position="21"/>
        <end position="43"/>
    </location>
</feature>